<protein>
    <recommendedName>
        <fullName evidence="3">Helix-turn-helix domain-containing protein</fullName>
    </recommendedName>
</protein>
<evidence type="ECO:0008006" key="3">
    <source>
        <dbReference type="Google" id="ProtNLM"/>
    </source>
</evidence>
<gene>
    <name evidence="1" type="ORF">DSM106972_050730</name>
</gene>
<dbReference type="AlphaFoldDB" id="A0A3S1CIL1"/>
<name>A0A3S1CIL1_9CYAN</name>
<comment type="caution">
    <text evidence="1">The sequence shown here is derived from an EMBL/GenBank/DDBJ whole genome shotgun (WGS) entry which is preliminary data.</text>
</comment>
<reference evidence="1" key="1">
    <citation type="submission" date="2018-12" db="EMBL/GenBank/DDBJ databases">
        <authorList>
            <person name="Will S."/>
            <person name="Neumann-Schaal M."/>
            <person name="Henke P."/>
        </authorList>
    </citation>
    <scope>NUCLEOTIDE SEQUENCE</scope>
    <source>
        <strain evidence="1">PCC 7102</strain>
    </source>
</reference>
<sequence>MSEDAAIPVRSSQILASYLQKNVSHGTFKLISDDTEGEIVTIPTTALNLLVEILTQMAAGNTVNVVPIKQELSTQGAANILLVSRPYLVDLLESGKIPYRKVGTRRGSIQFWQKHHNYRANASKFCKSYIARVLNFSYKTKQCLKPLPSKHFKNKMRLP</sequence>
<reference evidence="1" key="2">
    <citation type="journal article" date="2019" name="Genome Biol. Evol.">
        <title>Day and night: Metabolic profiles and evolutionary relationships of six axenic non-marine cyanobacteria.</title>
        <authorList>
            <person name="Will S.E."/>
            <person name="Henke P."/>
            <person name="Boedeker C."/>
            <person name="Huang S."/>
            <person name="Brinkmann H."/>
            <person name="Rohde M."/>
            <person name="Jarek M."/>
            <person name="Friedl T."/>
            <person name="Seufert S."/>
            <person name="Schumacher M."/>
            <person name="Overmann J."/>
            <person name="Neumann-Schaal M."/>
            <person name="Petersen J."/>
        </authorList>
    </citation>
    <scope>NUCLEOTIDE SEQUENCE [LARGE SCALE GENOMIC DNA]</scope>
    <source>
        <strain evidence="1">PCC 7102</strain>
    </source>
</reference>
<evidence type="ECO:0000313" key="1">
    <source>
        <dbReference type="EMBL" id="RUT03434.1"/>
    </source>
</evidence>
<proteinExistence type="predicted"/>
<dbReference type="EMBL" id="RSCL01000013">
    <property type="protein sequence ID" value="RUT03434.1"/>
    <property type="molecule type" value="Genomic_DNA"/>
</dbReference>
<evidence type="ECO:0000313" key="2">
    <source>
        <dbReference type="Proteomes" id="UP000271624"/>
    </source>
</evidence>
<dbReference type="Proteomes" id="UP000271624">
    <property type="component" value="Unassembled WGS sequence"/>
</dbReference>
<organism evidence="1 2">
    <name type="scientific">Dulcicalothrix desertica PCC 7102</name>
    <dbReference type="NCBI Taxonomy" id="232991"/>
    <lineage>
        <taxon>Bacteria</taxon>
        <taxon>Bacillati</taxon>
        <taxon>Cyanobacteriota</taxon>
        <taxon>Cyanophyceae</taxon>
        <taxon>Nostocales</taxon>
        <taxon>Calotrichaceae</taxon>
        <taxon>Dulcicalothrix</taxon>
    </lineage>
</organism>
<keyword evidence="2" id="KW-1185">Reference proteome</keyword>
<accession>A0A3S1CIL1</accession>